<dbReference type="CDD" id="cd00378">
    <property type="entry name" value="SHMT"/>
    <property type="match status" value="1"/>
</dbReference>
<dbReference type="InterPro" id="IPR015424">
    <property type="entry name" value="PyrdxlP-dep_Trfase"/>
</dbReference>
<evidence type="ECO:0000256" key="5">
    <source>
        <dbReference type="ARBA" id="ARBA00011738"/>
    </source>
</evidence>
<dbReference type="SUPFAM" id="SSF53383">
    <property type="entry name" value="PLP-dependent transferases"/>
    <property type="match status" value="1"/>
</dbReference>
<evidence type="ECO:0000256" key="3">
    <source>
        <dbReference type="ARBA" id="ARBA00004496"/>
    </source>
</evidence>
<comment type="subunit">
    <text evidence="5 11">Homodimer.</text>
</comment>
<keyword evidence="10 11" id="KW-0663">Pyridoxal phosphate</keyword>
<dbReference type="InterPro" id="IPR015422">
    <property type="entry name" value="PyrdxlP-dep_Trfase_small"/>
</dbReference>
<name>A0A5J6LA81_9GAMM</name>
<keyword evidence="6 11" id="KW-0963">Cytoplasm</keyword>
<keyword evidence="7 11" id="KW-0554">One-carbon metabolism</keyword>
<dbReference type="UniPathway" id="UPA00288">
    <property type="reaction ID" value="UER01023"/>
</dbReference>
<evidence type="ECO:0000256" key="11">
    <source>
        <dbReference type="HAMAP-Rule" id="MF_00051"/>
    </source>
</evidence>
<dbReference type="InterPro" id="IPR015421">
    <property type="entry name" value="PyrdxlP-dep_Trfase_major"/>
</dbReference>
<dbReference type="RefSeq" id="WP_151053328.1">
    <property type="nucleotide sequence ID" value="NZ_CP044222.1"/>
</dbReference>
<dbReference type="PANTHER" id="PTHR11680">
    <property type="entry name" value="SERINE HYDROXYMETHYLTRANSFERASE"/>
    <property type="match status" value="1"/>
</dbReference>
<organism evidence="14 15">
    <name type="scientific">Nitrincola iocasae</name>
    <dbReference type="NCBI Taxonomy" id="2614693"/>
    <lineage>
        <taxon>Bacteria</taxon>
        <taxon>Pseudomonadati</taxon>
        <taxon>Pseudomonadota</taxon>
        <taxon>Gammaproteobacteria</taxon>
        <taxon>Oceanospirillales</taxon>
        <taxon>Oceanospirillaceae</taxon>
        <taxon>Nitrincola</taxon>
    </lineage>
</organism>
<dbReference type="KEGG" id="nik:F5I99_01545"/>
<feature type="binding site" evidence="11">
    <location>
        <begin position="125"/>
        <end position="127"/>
    </location>
    <ligand>
        <name>(6S)-5,6,7,8-tetrahydrofolate</name>
        <dbReference type="ChEBI" id="CHEBI:57453"/>
    </ligand>
</feature>
<comment type="function">
    <text evidence="11">Catalyzes the reversible interconversion of serine and glycine with tetrahydrofolate (THF) serving as the one-carbon carrier. This reaction serves as the major source of one-carbon groups required for the biosynthesis of purines, thymidylate, methionine, and other important biomolecules. Also exhibits THF-independent aldolase activity toward beta-hydroxyamino acids, producing glycine and aldehydes, via a retro-aldol mechanism.</text>
</comment>
<dbReference type="Gene3D" id="3.40.640.10">
    <property type="entry name" value="Type I PLP-dependent aspartate aminotransferase-like (Major domain)"/>
    <property type="match status" value="1"/>
</dbReference>
<feature type="modified residue" description="N6-(pyridoxal phosphate)lysine" evidence="11 12">
    <location>
        <position position="230"/>
    </location>
</feature>
<evidence type="ECO:0000259" key="13">
    <source>
        <dbReference type="Pfam" id="PF00464"/>
    </source>
</evidence>
<dbReference type="Proteomes" id="UP000325606">
    <property type="component" value="Chromosome"/>
</dbReference>
<evidence type="ECO:0000256" key="8">
    <source>
        <dbReference type="ARBA" id="ARBA00022605"/>
    </source>
</evidence>
<feature type="binding site" evidence="11">
    <location>
        <begin position="356"/>
        <end position="358"/>
    </location>
    <ligand>
        <name>(6S)-5,6,7,8-tetrahydrofolate</name>
        <dbReference type="ChEBI" id="CHEBI:57453"/>
    </ligand>
</feature>
<protein>
    <recommendedName>
        <fullName evidence="11">Serine hydroxymethyltransferase</fullName>
        <shortName evidence="11">SHMT</shortName>
        <shortName evidence="11">Serine methylase</shortName>
        <ecNumber evidence="11">2.1.2.1</ecNumber>
    </recommendedName>
</protein>
<feature type="site" description="Plays an important role in substrate specificity" evidence="11">
    <location>
        <position position="229"/>
    </location>
</feature>
<evidence type="ECO:0000256" key="9">
    <source>
        <dbReference type="ARBA" id="ARBA00022679"/>
    </source>
</evidence>
<dbReference type="GO" id="GO:0030170">
    <property type="term" value="F:pyridoxal phosphate binding"/>
    <property type="evidence" value="ECO:0007669"/>
    <property type="project" value="UniProtKB-UniRule"/>
</dbReference>
<dbReference type="PROSITE" id="PS00096">
    <property type="entry name" value="SHMT"/>
    <property type="match status" value="1"/>
</dbReference>
<dbReference type="HAMAP" id="MF_00051">
    <property type="entry name" value="SHMT"/>
    <property type="match status" value="1"/>
</dbReference>
<evidence type="ECO:0000256" key="7">
    <source>
        <dbReference type="ARBA" id="ARBA00022563"/>
    </source>
</evidence>
<evidence type="ECO:0000256" key="1">
    <source>
        <dbReference type="ARBA" id="ARBA00001528"/>
    </source>
</evidence>
<dbReference type="FunFam" id="3.40.640.10:FF:000001">
    <property type="entry name" value="Serine hydroxymethyltransferase"/>
    <property type="match status" value="1"/>
</dbReference>
<dbReference type="InterPro" id="IPR001085">
    <property type="entry name" value="Ser_HO-MeTrfase"/>
</dbReference>
<dbReference type="Gene3D" id="3.90.1150.10">
    <property type="entry name" value="Aspartate Aminotransferase, domain 1"/>
    <property type="match status" value="1"/>
</dbReference>
<dbReference type="GO" id="GO:0032259">
    <property type="term" value="P:methylation"/>
    <property type="evidence" value="ECO:0007669"/>
    <property type="project" value="UniProtKB-KW"/>
</dbReference>
<keyword evidence="14" id="KW-0489">Methyltransferase</keyword>
<evidence type="ECO:0000256" key="6">
    <source>
        <dbReference type="ARBA" id="ARBA00022490"/>
    </source>
</evidence>
<evidence type="ECO:0000256" key="10">
    <source>
        <dbReference type="ARBA" id="ARBA00022898"/>
    </source>
</evidence>
<keyword evidence="9 11" id="KW-0808">Transferase</keyword>
<reference evidence="14 15" key="1">
    <citation type="submission" date="2019-09" db="EMBL/GenBank/DDBJ databases">
        <title>Nitrincola iocasae sp. nov., a bacterium isolated from the sediment collected at a cold seep field in South China Sea.</title>
        <authorList>
            <person name="Zhang H."/>
            <person name="Wang H."/>
            <person name="Li C."/>
        </authorList>
    </citation>
    <scope>NUCLEOTIDE SEQUENCE [LARGE SCALE GENOMIC DNA]</scope>
    <source>
        <strain evidence="14 15">KXZD1103</strain>
    </source>
</reference>
<evidence type="ECO:0000256" key="4">
    <source>
        <dbReference type="ARBA" id="ARBA00006376"/>
    </source>
</evidence>
<sequence>MFSKTMSIAGFDPELWSAMQSEATRQEEHIELIASENYTSPRVMQAQGSELTNKYAEGYPSKRYYGGCEYVDIVEDLAIDRAKALFGASYANVQPHSGSQANAAVFMALCKPGDTILGMSLAHGGHLTHGASVSFSGRIYNAVQYGLNEATGEIDYDQVEALALEHKPRMIIAGFSAYSRIVDWQRFRDIADKVGAYLFVDMAHIAGLVAAGVYPSPVQLADVVTTTTHKTLGGPRGGLILSARADEELQKKLNFAVFPESQGGPLMHVIAAKAVCFKEAMEPEWKAYQAQVVKNAQAMVKVFLDRGIDIVSGGTEDHLFLVDLIRKDITGKDADAALGRAYITVNKNSVPNDPRSPFVTSGLRIGTPAVTRRGFKEAEVEQLAGWICDILDDINNEATIEQVKAQVKAICARFPVYK</sequence>
<gene>
    <name evidence="11" type="primary">glyA</name>
    <name evidence="14" type="ORF">F5I99_01545</name>
</gene>
<dbReference type="EMBL" id="CP044222">
    <property type="protein sequence ID" value="QEW05281.1"/>
    <property type="molecule type" value="Genomic_DNA"/>
</dbReference>
<dbReference type="NCBIfam" id="NF000586">
    <property type="entry name" value="PRK00011.1"/>
    <property type="match status" value="1"/>
</dbReference>
<comment type="pathway">
    <text evidence="11">One-carbon metabolism; tetrahydrofolate interconversion.</text>
</comment>
<evidence type="ECO:0000313" key="14">
    <source>
        <dbReference type="EMBL" id="QEW05281.1"/>
    </source>
</evidence>
<dbReference type="GO" id="GO:0008168">
    <property type="term" value="F:methyltransferase activity"/>
    <property type="evidence" value="ECO:0007669"/>
    <property type="project" value="UniProtKB-KW"/>
</dbReference>
<dbReference type="InterPro" id="IPR049943">
    <property type="entry name" value="Ser_HO-MeTrfase-like"/>
</dbReference>
<comment type="subcellular location">
    <subcellularLocation>
        <location evidence="3 11">Cytoplasm</location>
    </subcellularLocation>
</comment>
<feature type="binding site" evidence="11">
    <location>
        <position position="121"/>
    </location>
    <ligand>
        <name>(6S)-5,6,7,8-tetrahydrofolate</name>
        <dbReference type="ChEBI" id="CHEBI:57453"/>
    </ligand>
</feature>
<comment type="pathway">
    <text evidence="11">Amino-acid biosynthesis; glycine biosynthesis; glycine from L-serine: step 1/1.</text>
</comment>
<feature type="domain" description="Serine hydroxymethyltransferase-like" evidence="13">
    <location>
        <begin position="10"/>
        <end position="387"/>
    </location>
</feature>
<keyword evidence="15" id="KW-1185">Reference proteome</keyword>
<evidence type="ECO:0000313" key="15">
    <source>
        <dbReference type="Proteomes" id="UP000325606"/>
    </source>
</evidence>
<keyword evidence="8 11" id="KW-0028">Amino-acid biosynthesis</keyword>
<evidence type="ECO:0000256" key="12">
    <source>
        <dbReference type="PIRSR" id="PIRSR000412-50"/>
    </source>
</evidence>
<feature type="binding site" evidence="11">
    <location>
        <position position="247"/>
    </location>
    <ligand>
        <name>(6S)-5,6,7,8-tetrahydrofolate</name>
        <dbReference type="ChEBI" id="CHEBI:57453"/>
    </ligand>
</feature>
<dbReference type="PIRSF" id="PIRSF000412">
    <property type="entry name" value="SHMT"/>
    <property type="match status" value="1"/>
</dbReference>
<dbReference type="GO" id="GO:0019264">
    <property type="term" value="P:glycine biosynthetic process from serine"/>
    <property type="evidence" value="ECO:0007669"/>
    <property type="project" value="UniProtKB-UniRule"/>
</dbReference>
<dbReference type="PANTHER" id="PTHR11680:SF50">
    <property type="entry name" value="SERINE HYDROXYMETHYLTRANSFERASE"/>
    <property type="match status" value="1"/>
</dbReference>
<dbReference type="FunFam" id="3.90.1150.10:FF:000003">
    <property type="entry name" value="Serine hydroxymethyltransferase"/>
    <property type="match status" value="1"/>
</dbReference>
<dbReference type="InterPro" id="IPR019798">
    <property type="entry name" value="Ser_HO-MeTrfase_PLP_BS"/>
</dbReference>
<comment type="similarity">
    <text evidence="4 11">Belongs to the SHMT family.</text>
</comment>
<accession>A0A5J6LA81</accession>
<proteinExistence type="inferred from homology"/>
<dbReference type="EC" id="2.1.2.1" evidence="11"/>
<dbReference type="AlphaFoldDB" id="A0A5J6LA81"/>
<dbReference type="UniPathway" id="UPA00193"/>
<evidence type="ECO:0000256" key="2">
    <source>
        <dbReference type="ARBA" id="ARBA00001933"/>
    </source>
</evidence>
<comment type="catalytic activity">
    <reaction evidence="1 11">
        <text>(6R)-5,10-methylene-5,6,7,8-tetrahydrofolate + glycine + H2O = (6S)-5,6,7,8-tetrahydrofolate + L-serine</text>
        <dbReference type="Rhea" id="RHEA:15481"/>
        <dbReference type="ChEBI" id="CHEBI:15377"/>
        <dbReference type="ChEBI" id="CHEBI:15636"/>
        <dbReference type="ChEBI" id="CHEBI:33384"/>
        <dbReference type="ChEBI" id="CHEBI:57305"/>
        <dbReference type="ChEBI" id="CHEBI:57453"/>
        <dbReference type="EC" id="2.1.2.1"/>
    </reaction>
</comment>
<dbReference type="Pfam" id="PF00464">
    <property type="entry name" value="SHMT"/>
    <property type="match status" value="1"/>
</dbReference>
<dbReference type="GO" id="GO:0004372">
    <property type="term" value="F:glycine hydroxymethyltransferase activity"/>
    <property type="evidence" value="ECO:0007669"/>
    <property type="project" value="UniProtKB-UniRule"/>
</dbReference>
<dbReference type="GO" id="GO:0035999">
    <property type="term" value="P:tetrahydrofolate interconversion"/>
    <property type="evidence" value="ECO:0007669"/>
    <property type="project" value="UniProtKB-UniRule"/>
</dbReference>
<dbReference type="InterPro" id="IPR039429">
    <property type="entry name" value="SHMT-like_dom"/>
</dbReference>
<dbReference type="GO" id="GO:0005829">
    <property type="term" value="C:cytosol"/>
    <property type="evidence" value="ECO:0007669"/>
    <property type="project" value="TreeGrafter"/>
</dbReference>
<comment type="cofactor">
    <cofactor evidence="2 11 12">
        <name>pyridoxal 5'-phosphate</name>
        <dbReference type="ChEBI" id="CHEBI:597326"/>
    </cofactor>
</comment>